<gene>
    <name evidence="2" type="ORF">QBC35DRAFT_475386</name>
</gene>
<comment type="caution">
    <text evidence="2">The sequence shown here is derived from an EMBL/GenBank/DDBJ whole genome shotgun (WGS) entry which is preliminary data.</text>
</comment>
<protein>
    <submittedName>
        <fullName evidence="2">Uncharacterized protein</fullName>
    </submittedName>
</protein>
<organism evidence="2 3">
    <name type="scientific">Podospora australis</name>
    <dbReference type="NCBI Taxonomy" id="1536484"/>
    <lineage>
        <taxon>Eukaryota</taxon>
        <taxon>Fungi</taxon>
        <taxon>Dikarya</taxon>
        <taxon>Ascomycota</taxon>
        <taxon>Pezizomycotina</taxon>
        <taxon>Sordariomycetes</taxon>
        <taxon>Sordariomycetidae</taxon>
        <taxon>Sordariales</taxon>
        <taxon>Podosporaceae</taxon>
        <taxon>Podospora</taxon>
    </lineage>
</organism>
<proteinExistence type="predicted"/>
<dbReference type="AlphaFoldDB" id="A0AAN6WSA7"/>
<feature type="compositionally biased region" description="Low complexity" evidence="1">
    <location>
        <begin position="71"/>
        <end position="83"/>
    </location>
</feature>
<evidence type="ECO:0000313" key="2">
    <source>
        <dbReference type="EMBL" id="KAK4186500.1"/>
    </source>
</evidence>
<dbReference type="EMBL" id="MU864422">
    <property type="protein sequence ID" value="KAK4186500.1"/>
    <property type="molecule type" value="Genomic_DNA"/>
</dbReference>
<name>A0AAN6WSA7_9PEZI</name>
<reference evidence="2" key="2">
    <citation type="submission" date="2023-05" db="EMBL/GenBank/DDBJ databases">
        <authorList>
            <consortium name="Lawrence Berkeley National Laboratory"/>
            <person name="Steindorff A."/>
            <person name="Hensen N."/>
            <person name="Bonometti L."/>
            <person name="Westerberg I."/>
            <person name="Brannstrom I.O."/>
            <person name="Guillou S."/>
            <person name="Cros-Aarteil S."/>
            <person name="Calhoun S."/>
            <person name="Haridas S."/>
            <person name="Kuo A."/>
            <person name="Mondo S."/>
            <person name="Pangilinan J."/>
            <person name="Riley R."/>
            <person name="Labutti K."/>
            <person name="Andreopoulos B."/>
            <person name="Lipzen A."/>
            <person name="Chen C."/>
            <person name="Yanf M."/>
            <person name="Daum C."/>
            <person name="Ng V."/>
            <person name="Clum A."/>
            <person name="Ohm R."/>
            <person name="Martin F."/>
            <person name="Silar P."/>
            <person name="Natvig D."/>
            <person name="Lalanne C."/>
            <person name="Gautier V."/>
            <person name="Ament-Velasquez S.L."/>
            <person name="Kruys A."/>
            <person name="Hutchinson M.I."/>
            <person name="Powell A.J."/>
            <person name="Barry K."/>
            <person name="Miller A.N."/>
            <person name="Grigoriev I.V."/>
            <person name="Debuchy R."/>
            <person name="Gladieux P."/>
            <person name="Thoren M.H."/>
            <person name="Johannesson H."/>
        </authorList>
    </citation>
    <scope>NUCLEOTIDE SEQUENCE</scope>
    <source>
        <strain evidence="2">PSN309</strain>
    </source>
</reference>
<keyword evidence="3" id="KW-1185">Reference proteome</keyword>
<reference evidence="2" key="1">
    <citation type="journal article" date="2023" name="Mol. Phylogenet. Evol.">
        <title>Genome-scale phylogeny and comparative genomics of the fungal order Sordariales.</title>
        <authorList>
            <person name="Hensen N."/>
            <person name="Bonometti L."/>
            <person name="Westerberg I."/>
            <person name="Brannstrom I.O."/>
            <person name="Guillou S."/>
            <person name="Cros-Aarteil S."/>
            <person name="Calhoun S."/>
            <person name="Haridas S."/>
            <person name="Kuo A."/>
            <person name="Mondo S."/>
            <person name="Pangilinan J."/>
            <person name="Riley R."/>
            <person name="LaButti K."/>
            <person name="Andreopoulos B."/>
            <person name="Lipzen A."/>
            <person name="Chen C."/>
            <person name="Yan M."/>
            <person name="Daum C."/>
            <person name="Ng V."/>
            <person name="Clum A."/>
            <person name="Steindorff A."/>
            <person name="Ohm R.A."/>
            <person name="Martin F."/>
            <person name="Silar P."/>
            <person name="Natvig D.O."/>
            <person name="Lalanne C."/>
            <person name="Gautier V."/>
            <person name="Ament-Velasquez S.L."/>
            <person name="Kruys A."/>
            <person name="Hutchinson M.I."/>
            <person name="Powell A.J."/>
            <person name="Barry K."/>
            <person name="Miller A.N."/>
            <person name="Grigoriev I.V."/>
            <person name="Debuchy R."/>
            <person name="Gladieux P."/>
            <person name="Hiltunen Thoren M."/>
            <person name="Johannesson H."/>
        </authorList>
    </citation>
    <scope>NUCLEOTIDE SEQUENCE</scope>
    <source>
        <strain evidence="2">PSN309</strain>
    </source>
</reference>
<evidence type="ECO:0000256" key="1">
    <source>
        <dbReference type="SAM" id="MobiDB-lite"/>
    </source>
</evidence>
<dbReference type="Proteomes" id="UP001302126">
    <property type="component" value="Unassembled WGS sequence"/>
</dbReference>
<accession>A0AAN6WSA7</accession>
<sequence length="343" mass="37361">MIPPVEDSVLQDNPEFAALYTTLTSVILNPDGSTRKDPAAKKRAAVKKQLDGYRLKAAKEHLLINAIATATPKAETPKPAAPTLRRTTRSQQAQLAPSPELPQPLLDLLLLLPPILSPSSSSIPPDQVTLLLTSPPLSQLPQHLPALASAVSTSLHASAVQLARIANPQTNPSFLHRAIPSLPAQASTLQDTLASRKANLTRSRLASATSVSLLLDAQIIVIAKLLKSLEAKHGPVARSLEYRITEVALEAEEQRLKNALGLVQARKEVYTPEAIRALRGYGNHLRDAKARLGERVNHLRAELEEYAADKGKEKVMREMGRVYKDMGRQVEEVRGDLERLGRA</sequence>
<evidence type="ECO:0000313" key="3">
    <source>
        <dbReference type="Proteomes" id="UP001302126"/>
    </source>
</evidence>
<feature type="region of interest" description="Disordered" evidence="1">
    <location>
        <begin position="71"/>
        <end position="99"/>
    </location>
</feature>